<protein>
    <recommendedName>
        <fullName evidence="2">Baseplate structural protein Gp10 C-terminal domain-containing protein</fullName>
    </recommendedName>
</protein>
<name>A0ABP9MNY3_9FLAO</name>
<evidence type="ECO:0000313" key="3">
    <source>
        <dbReference type="EMBL" id="GAA5096966.1"/>
    </source>
</evidence>
<feature type="region of interest" description="Disordered" evidence="1">
    <location>
        <begin position="217"/>
        <end position="264"/>
    </location>
</feature>
<evidence type="ECO:0000313" key="4">
    <source>
        <dbReference type="Proteomes" id="UP001500353"/>
    </source>
</evidence>
<comment type="caution">
    <text evidence="3">The sequence shown here is derived from an EMBL/GenBank/DDBJ whole genome shotgun (WGS) entry which is preliminary data.</text>
</comment>
<dbReference type="SUPFAM" id="SSF88874">
    <property type="entry name" value="Receptor-binding domain of short tail fibre protein gp12"/>
    <property type="match status" value="1"/>
</dbReference>
<proteinExistence type="predicted"/>
<reference evidence="4" key="1">
    <citation type="journal article" date="2019" name="Int. J. Syst. Evol. Microbiol.">
        <title>The Global Catalogue of Microorganisms (GCM) 10K type strain sequencing project: providing services to taxonomists for standard genome sequencing and annotation.</title>
        <authorList>
            <consortium name="The Broad Institute Genomics Platform"/>
            <consortium name="The Broad Institute Genome Sequencing Center for Infectious Disease"/>
            <person name="Wu L."/>
            <person name="Ma J."/>
        </authorList>
    </citation>
    <scope>NUCLEOTIDE SEQUENCE [LARGE SCALE GENOMIC DNA]</scope>
    <source>
        <strain evidence="4">JCM 18019</strain>
    </source>
</reference>
<dbReference type="InterPro" id="IPR053827">
    <property type="entry name" value="Gp10_C"/>
</dbReference>
<feature type="domain" description="Baseplate structural protein Gp10 C-terminal" evidence="2">
    <location>
        <begin position="181"/>
        <end position="273"/>
    </location>
</feature>
<organism evidence="3 4">
    <name type="scientific">Chryseobacterium ginsengisoli</name>
    <dbReference type="NCBI Taxonomy" id="363853"/>
    <lineage>
        <taxon>Bacteria</taxon>
        <taxon>Pseudomonadati</taxon>
        <taxon>Bacteroidota</taxon>
        <taxon>Flavobacteriia</taxon>
        <taxon>Flavobacteriales</taxon>
        <taxon>Weeksellaceae</taxon>
        <taxon>Chryseobacterium group</taxon>
        <taxon>Chryseobacterium</taxon>
    </lineage>
</organism>
<gene>
    <name evidence="3" type="ORF">GCM10023210_31410</name>
</gene>
<keyword evidence="4" id="KW-1185">Reference proteome</keyword>
<dbReference type="Proteomes" id="UP001500353">
    <property type="component" value="Unassembled WGS sequence"/>
</dbReference>
<evidence type="ECO:0000256" key="1">
    <source>
        <dbReference type="SAM" id="MobiDB-lite"/>
    </source>
</evidence>
<dbReference type="Pfam" id="PF21939">
    <property type="entry name" value="Gp10_C"/>
    <property type="match status" value="1"/>
</dbReference>
<accession>A0ABP9MNY3</accession>
<dbReference type="EMBL" id="BAABHX010000005">
    <property type="protein sequence ID" value="GAA5096966.1"/>
    <property type="molecule type" value="Genomic_DNA"/>
</dbReference>
<sequence>MRINIKWLQTGGVPLTNDVMAVVMESIETYNVLGDLAGHLTILSGCVITGQNVSPGVVAINGDVLYFEGGNIYTNVYVHTEEIVKTFQDTTDKVLVEKKVVKFGDSSTQYLWSEFFRLETLKSLQIKVNNSVSITDFNALKDEVEVLKIKTAPIINGGIVWAWFKPVDEIPDGWKEAIDIRGKTIVGLDPNDIDPANFSFATLKGTLGEKRHKLTVSELPSHAHGTTSGREKVGTGNQNGASANGGGGSNFNNPSVGGDQPHNNIQPSIIAYFIEPNFQ</sequence>
<dbReference type="RefSeq" id="WP_345206124.1">
    <property type="nucleotide sequence ID" value="NZ_BAABHX010000005.1"/>
</dbReference>
<evidence type="ECO:0000259" key="2">
    <source>
        <dbReference type="Pfam" id="PF21939"/>
    </source>
</evidence>
<dbReference type="CDD" id="cd22641">
    <property type="entry name" value="C24-like"/>
    <property type="match status" value="1"/>
</dbReference>